<accession>A0ABV6VVI7</accession>
<dbReference type="InterPro" id="IPR053842">
    <property type="entry name" value="NikA-like"/>
</dbReference>
<keyword evidence="2" id="KW-1185">Reference proteome</keyword>
<dbReference type="Proteomes" id="UP001592531">
    <property type="component" value="Unassembled WGS sequence"/>
</dbReference>
<sequence length="128" mass="14020">MQTKKPISVRFSAAERQLLQERADASGLTLAHCIARWALADQQSVPVDSKAEQLDSAIDELAAIRTQIAAWGNNLNQVAHRLNTDGTFLETQAQEFLAAAPVLLAQARAATEQVDETVFRAARHRGRT</sequence>
<comment type="caution">
    <text evidence="1">The sequence shown here is derived from an EMBL/GenBank/DDBJ whole genome shotgun (WGS) entry which is preliminary data.</text>
</comment>
<dbReference type="RefSeq" id="WP_380536217.1">
    <property type="nucleotide sequence ID" value="NZ_JBHFAB010000009.1"/>
</dbReference>
<dbReference type="Pfam" id="PF21983">
    <property type="entry name" value="NikA-like"/>
    <property type="match status" value="1"/>
</dbReference>
<evidence type="ECO:0000313" key="2">
    <source>
        <dbReference type="Proteomes" id="UP001592531"/>
    </source>
</evidence>
<reference evidence="1 2" key="1">
    <citation type="submission" date="2024-09" db="EMBL/GenBank/DDBJ databases">
        <authorList>
            <person name="Lee S.D."/>
        </authorList>
    </citation>
    <scope>NUCLEOTIDE SEQUENCE [LARGE SCALE GENOMIC DNA]</scope>
    <source>
        <strain evidence="1 2">N8-3</strain>
    </source>
</reference>
<proteinExistence type="predicted"/>
<name>A0ABV6VVI7_9ACTN</name>
<organism evidence="1 2">
    <name type="scientific">Streptacidiphilus cavernicola</name>
    <dbReference type="NCBI Taxonomy" id="3342716"/>
    <lineage>
        <taxon>Bacteria</taxon>
        <taxon>Bacillati</taxon>
        <taxon>Actinomycetota</taxon>
        <taxon>Actinomycetes</taxon>
        <taxon>Kitasatosporales</taxon>
        <taxon>Streptomycetaceae</taxon>
        <taxon>Streptacidiphilus</taxon>
    </lineage>
</organism>
<protein>
    <submittedName>
        <fullName evidence="1">Plasmid mobilization relaxosome protein MobC</fullName>
    </submittedName>
</protein>
<dbReference type="EMBL" id="JBHFAB010000009">
    <property type="protein sequence ID" value="MFC1417794.1"/>
    <property type="molecule type" value="Genomic_DNA"/>
</dbReference>
<gene>
    <name evidence="1" type="primary">mobC</name>
    <name evidence="1" type="ORF">ACEZDE_14230</name>
</gene>
<evidence type="ECO:0000313" key="1">
    <source>
        <dbReference type="EMBL" id="MFC1417794.1"/>
    </source>
</evidence>